<dbReference type="NCBIfam" id="TIGR03625">
    <property type="entry name" value="L3_bact"/>
    <property type="match status" value="1"/>
</dbReference>
<evidence type="ECO:0000256" key="7">
    <source>
        <dbReference type="HAMAP-Rule" id="MF_01325"/>
    </source>
</evidence>
<evidence type="ECO:0000256" key="3">
    <source>
        <dbReference type="ARBA" id="ARBA00022884"/>
    </source>
</evidence>
<comment type="similarity">
    <text evidence="1 7">Belongs to the universal ribosomal protein uL3 family.</text>
</comment>
<dbReference type="GO" id="GO:0019843">
    <property type="term" value="F:rRNA binding"/>
    <property type="evidence" value="ECO:0007669"/>
    <property type="project" value="UniProtKB-UniRule"/>
</dbReference>
<dbReference type="HAMAP" id="MF_01325_B">
    <property type="entry name" value="Ribosomal_uL3_B"/>
    <property type="match status" value="1"/>
</dbReference>
<comment type="caution">
    <text evidence="8">The sequence shown here is derived from an EMBL/GenBank/DDBJ whole genome shotgun (WGS) entry which is preliminary data.</text>
</comment>
<dbReference type="Pfam" id="PF00297">
    <property type="entry name" value="Ribosomal_L3"/>
    <property type="match status" value="1"/>
</dbReference>
<dbReference type="EMBL" id="DSOK01000331">
    <property type="protein sequence ID" value="HEN16151.1"/>
    <property type="molecule type" value="Genomic_DNA"/>
</dbReference>
<dbReference type="InterPro" id="IPR009000">
    <property type="entry name" value="Transl_B-barrel_sf"/>
</dbReference>
<dbReference type="FunFam" id="2.40.30.10:FF:000004">
    <property type="entry name" value="50S ribosomal protein L3"/>
    <property type="match status" value="1"/>
</dbReference>
<proteinExistence type="inferred from homology"/>
<dbReference type="AlphaFoldDB" id="A0A7C2NY80"/>
<comment type="function">
    <text evidence="7">One of the primary rRNA binding proteins, it binds directly near the 3'-end of the 23S rRNA, where it nucleates assembly of the 50S subunit.</text>
</comment>
<name>A0A7C2NY80_9PLAN</name>
<dbReference type="Gene3D" id="3.30.160.810">
    <property type="match status" value="1"/>
</dbReference>
<protein>
    <recommendedName>
        <fullName evidence="6 7">Large ribosomal subunit protein uL3</fullName>
    </recommendedName>
</protein>
<evidence type="ECO:0000313" key="8">
    <source>
        <dbReference type="EMBL" id="HEN16151.1"/>
    </source>
</evidence>
<dbReference type="SUPFAM" id="SSF50447">
    <property type="entry name" value="Translation proteins"/>
    <property type="match status" value="1"/>
</dbReference>
<dbReference type="GO" id="GO:0006412">
    <property type="term" value="P:translation"/>
    <property type="evidence" value="ECO:0007669"/>
    <property type="project" value="UniProtKB-UniRule"/>
</dbReference>
<evidence type="ECO:0000256" key="1">
    <source>
        <dbReference type="ARBA" id="ARBA00006540"/>
    </source>
</evidence>
<keyword evidence="4 7" id="KW-0689">Ribosomal protein</keyword>
<accession>A0A7C2NY80</accession>
<evidence type="ECO:0000256" key="5">
    <source>
        <dbReference type="ARBA" id="ARBA00023274"/>
    </source>
</evidence>
<sequence length="230" mass="24943">MPKGILGRKVGMTQVYDADGNCVSVTVIEAGPCTVLQVRTPDRDGYSAVQLGFADKPRRLATKAERGHVAKIGSQREKSRQSAGVELLPKAECEPKRYVREFRTDGENAEYQVGQVVTVASLAELKFVDVIGTVKGRGFAGAMKRHNFSGLCASHGVKKVHRSLGSTGQRQDPGRVFKNQKMPGHYGGHRMTARHLKVVGVDEANNLLLVHGAVPGHNGAFVMVRETSKK</sequence>
<dbReference type="PANTHER" id="PTHR11229:SF16">
    <property type="entry name" value="LARGE RIBOSOMAL SUBUNIT PROTEIN UL3C"/>
    <property type="match status" value="1"/>
</dbReference>
<evidence type="ECO:0000256" key="2">
    <source>
        <dbReference type="ARBA" id="ARBA00022730"/>
    </source>
</evidence>
<organism evidence="8">
    <name type="scientific">Schlesneria paludicola</name>
    <dbReference type="NCBI Taxonomy" id="360056"/>
    <lineage>
        <taxon>Bacteria</taxon>
        <taxon>Pseudomonadati</taxon>
        <taxon>Planctomycetota</taxon>
        <taxon>Planctomycetia</taxon>
        <taxon>Planctomycetales</taxon>
        <taxon>Planctomycetaceae</taxon>
        <taxon>Schlesneria</taxon>
    </lineage>
</organism>
<dbReference type="GO" id="GO:0003735">
    <property type="term" value="F:structural constituent of ribosome"/>
    <property type="evidence" value="ECO:0007669"/>
    <property type="project" value="UniProtKB-UniRule"/>
</dbReference>
<evidence type="ECO:0000256" key="4">
    <source>
        <dbReference type="ARBA" id="ARBA00022980"/>
    </source>
</evidence>
<dbReference type="Gene3D" id="2.40.30.10">
    <property type="entry name" value="Translation factors"/>
    <property type="match status" value="1"/>
</dbReference>
<dbReference type="InterPro" id="IPR000597">
    <property type="entry name" value="Ribosomal_uL3"/>
</dbReference>
<keyword evidence="5 7" id="KW-0687">Ribonucleoprotein</keyword>
<dbReference type="PANTHER" id="PTHR11229">
    <property type="entry name" value="50S RIBOSOMAL PROTEIN L3"/>
    <property type="match status" value="1"/>
</dbReference>
<evidence type="ECO:0000256" key="6">
    <source>
        <dbReference type="ARBA" id="ARBA00035243"/>
    </source>
</evidence>
<keyword evidence="3 7" id="KW-0694">RNA-binding</keyword>
<gene>
    <name evidence="7" type="primary">rplC</name>
    <name evidence="8" type="ORF">ENQ76_11870</name>
</gene>
<reference evidence="8" key="1">
    <citation type="journal article" date="2020" name="mSystems">
        <title>Genome- and Community-Level Interaction Insights into Carbon Utilization and Element Cycling Functions of Hydrothermarchaeota in Hydrothermal Sediment.</title>
        <authorList>
            <person name="Zhou Z."/>
            <person name="Liu Y."/>
            <person name="Xu W."/>
            <person name="Pan J."/>
            <person name="Luo Z.H."/>
            <person name="Li M."/>
        </authorList>
    </citation>
    <scope>NUCLEOTIDE SEQUENCE [LARGE SCALE GENOMIC DNA]</scope>
    <source>
        <strain evidence="8">SpSt-339</strain>
    </source>
</reference>
<dbReference type="InterPro" id="IPR019927">
    <property type="entry name" value="Ribosomal_uL3_bac/org-type"/>
</dbReference>
<dbReference type="GO" id="GO:0022625">
    <property type="term" value="C:cytosolic large ribosomal subunit"/>
    <property type="evidence" value="ECO:0007669"/>
    <property type="project" value="TreeGrafter"/>
</dbReference>
<comment type="subunit">
    <text evidence="7">Part of the 50S ribosomal subunit. Forms a cluster with proteins L14 and L19.</text>
</comment>
<keyword evidence="2 7" id="KW-0699">rRNA-binding</keyword>